<name>A0A0M4QLD8_9MICC</name>
<dbReference type="AlphaFoldDB" id="A0A0M4QLD8"/>
<accession>A0A0M4QLD8</accession>
<dbReference type="PANTHER" id="PTHR35340">
    <property type="entry name" value="PQQ ENZYME REPEAT PROTEIN-RELATED"/>
    <property type="match status" value="1"/>
</dbReference>
<dbReference type="InterPro" id="IPR039535">
    <property type="entry name" value="ASST-like"/>
</dbReference>
<sequence length="121" mass="12669">MGITDLRVQEFEGKPVLIYWAGTGIGGHGEGSGTIWGTSYKEVPQVNTGNGLKSDLHGFRCTDAGTVLMISYPTIHSARLERVGGTPAGYLFACHVQEVVVRTGSPSAEGSSAAKALTVTM</sequence>
<dbReference type="InterPro" id="IPR053143">
    <property type="entry name" value="Arylsulfate_ST"/>
</dbReference>
<proteinExistence type="predicted"/>
<dbReference type="KEGG" id="aaq:AOC05_03790"/>
<dbReference type="EMBL" id="CP012677">
    <property type="protein sequence ID" value="ALE91660.1"/>
    <property type="molecule type" value="Genomic_DNA"/>
</dbReference>
<dbReference type="Pfam" id="PF14269">
    <property type="entry name" value="Arylsulfotran_2"/>
    <property type="match status" value="1"/>
</dbReference>
<evidence type="ECO:0000313" key="2">
    <source>
        <dbReference type="Proteomes" id="UP000062833"/>
    </source>
</evidence>
<dbReference type="PATRIC" id="fig|656366.3.peg.827"/>
<organism evidence="1 2">
    <name type="scientific">Arthrobacter alpinus</name>
    <dbReference type="NCBI Taxonomy" id="656366"/>
    <lineage>
        <taxon>Bacteria</taxon>
        <taxon>Bacillati</taxon>
        <taxon>Actinomycetota</taxon>
        <taxon>Actinomycetes</taxon>
        <taxon>Micrococcales</taxon>
        <taxon>Micrococcaceae</taxon>
        <taxon>Arthrobacter</taxon>
    </lineage>
</organism>
<protein>
    <submittedName>
        <fullName evidence="1">Uncharacterized protein</fullName>
    </submittedName>
</protein>
<reference evidence="2" key="1">
    <citation type="submission" date="2015-09" db="EMBL/GenBank/DDBJ databases">
        <title>Complete genome of Arthrobacter alpinus strain R3.8.</title>
        <authorList>
            <person name="See-Too W.S."/>
            <person name="Chan K.G."/>
        </authorList>
    </citation>
    <scope>NUCLEOTIDE SEQUENCE [LARGE SCALE GENOMIC DNA]</scope>
    <source>
        <strain evidence="2">R3.8</strain>
    </source>
</reference>
<dbReference type="Proteomes" id="UP000062833">
    <property type="component" value="Chromosome"/>
</dbReference>
<keyword evidence="2" id="KW-1185">Reference proteome</keyword>
<dbReference type="PANTHER" id="PTHR35340:SF5">
    <property type="entry name" value="ASST-DOMAIN-CONTAINING PROTEIN"/>
    <property type="match status" value="1"/>
</dbReference>
<dbReference type="RefSeq" id="WP_062005820.1">
    <property type="nucleotide sequence ID" value="NZ_CP012677.1"/>
</dbReference>
<gene>
    <name evidence="1" type="ORF">AOC05_03790</name>
</gene>
<evidence type="ECO:0000313" key="1">
    <source>
        <dbReference type="EMBL" id="ALE91660.1"/>
    </source>
</evidence>